<comment type="caution">
    <text evidence="1">The sequence shown here is derived from an EMBL/GenBank/DDBJ whole genome shotgun (WGS) entry which is preliminary data.</text>
</comment>
<protein>
    <submittedName>
        <fullName evidence="1">Uncharacterized protein</fullName>
    </submittedName>
</protein>
<evidence type="ECO:0000313" key="1">
    <source>
        <dbReference type="EMBL" id="GAI80429.1"/>
    </source>
</evidence>
<dbReference type="AlphaFoldDB" id="X1TK66"/>
<organism evidence="1">
    <name type="scientific">marine sediment metagenome</name>
    <dbReference type="NCBI Taxonomy" id="412755"/>
    <lineage>
        <taxon>unclassified sequences</taxon>
        <taxon>metagenomes</taxon>
        <taxon>ecological metagenomes</taxon>
    </lineage>
</organism>
<name>X1TK66_9ZZZZ</name>
<proteinExistence type="predicted"/>
<gene>
    <name evidence="1" type="ORF">S12H4_22983</name>
</gene>
<accession>X1TK66</accession>
<dbReference type="PROSITE" id="PS51257">
    <property type="entry name" value="PROKAR_LIPOPROTEIN"/>
    <property type="match status" value="1"/>
</dbReference>
<dbReference type="EMBL" id="BARW01012105">
    <property type="protein sequence ID" value="GAI80429.1"/>
    <property type="molecule type" value="Genomic_DNA"/>
</dbReference>
<sequence>MKGCLLLGLAVMLLVSLGGVVGCGPSTVTFSDPNLETAIRETINKPEDPIY</sequence>
<reference evidence="1" key="1">
    <citation type="journal article" date="2014" name="Front. Microbiol.">
        <title>High frequency of phylogenetically diverse reductive dehalogenase-homologous genes in deep subseafloor sedimentary metagenomes.</title>
        <authorList>
            <person name="Kawai M."/>
            <person name="Futagami T."/>
            <person name="Toyoda A."/>
            <person name="Takaki Y."/>
            <person name="Nishi S."/>
            <person name="Hori S."/>
            <person name="Arai W."/>
            <person name="Tsubouchi T."/>
            <person name="Morono Y."/>
            <person name="Uchiyama I."/>
            <person name="Ito T."/>
            <person name="Fujiyama A."/>
            <person name="Inagaki F."/>
            <person name="Takami H."/>
        </authorList>
    </citation>
    <scope>NUCLEOTIDE SEQUENCE</scope>
    <source>
        <strain evidence="1">Expedition CK06-06</strain>
    </source>
</reference>
<feature type="non-terminal residue" evidence="1">
    <location>
        <position position="51"/>
    </location>
</feature>